<feature type="signal peptide" evidence="2">
    <location>
        <begin position="1"/>
        <end position="20"/>
    </location>
</feature>
<organism evidence="3 4">
    <name type="scientific">Rahnella victoriana</name>
    <dbReference type="NCBI Taxonomy" id="1510570"/>
    <lineage>
        <taxon>Bacteria</taxon>
        <taxon>Pseudomonadati</taxon>
        <taxon>Pseudomonadota</taxon>
        <taxon>Gammaproteobacteria</taxon>
        <taxon>Enterobacterales</taxon>
        <taxon>Yersiniaceae</taxon>
        <taxon>Rahnella</taxon>
    </lineage>
</organism>
<feature type="region of interest" description="Disordered" evidence="1">
    <location>
        <begin position="62"/>
        <end position="148"/>
    </location>
</feature>
<accession>A0ABS0DMS6</accession>
<evidence type="ECO:0000313" key="3">
    <source>
        <dbReference type="EMBL" id="MBF7955171.1"/>
    </source>
</evidence>
<protein>
    <submittedName>
        <fullName evidence="3">DUF2502 domain-containing protein</fullName>
    </submittedName>
</protein>
<dbReference type="Proteomes" id="UP000600307">
    <property type="component" value="Unassembled WGS sequence"/>
</dbReference>
<reference evidence="3 4" key="1">
    <citation type="submission" date="2020-11" db="EMBL/GenBank/DDBJ databases">
        <title>Taxonomic investigation of Rahnella spp.</title>
        <authorList>
            <person name="Lee S.D."/>
        </authorList>
    </citation>
    <scope>NUCLEOTIDE SEQUENCE [LARGE SCALE GENOMIC DNA]</scope>
    <source>
        <strain evidence="3 4">SAP-10</strain>
    </source>
</reference>
<name>A0ABS0DMS6_9GAMM</name>
<evidence type="ECO:0000313" key="4">
    <source>
        <dbReference type="Proteomes" id="UP000600307"/>
    </source>
</evidence>
<evidence type="ECO:0000256" key="1">
    <source>
        <dbReference type="SAM" id="MobiDB-lite"/>
    </source>
</evidence>
<comment type="caution">
    <text evidence="3">The sequence shown here is derived from an EMBL/GenBank/DDBJ whole genome shotgun (WGS) entry which is preliminary data.</text>
</comment>
<keyword evidence="2" id="KW-0732">Signal</keyword>
<feature type="chain" id="PRO_5046542227" evidence="2">
    <location>
        <begin position="21"/>
        <end position="148"/>
    </location>
</feature>
<dbReference type="EMBL" id="JADOBH010000001">
    <property type="protein sequence ID" value="MBF7955171.1"/>
    <property type="molecule type" value="Genomic_DNA"/>
</dbReference>
<evidence type="ECO:0000256" key="2">
    <source>
        <dbReference type="SAM" id="SignalP"/>
    </source>
</evidence>
<dbReference type="RefSeq" id="WP_131693475.1">
    <property type="nucleotide sequence ID" value="NZ_CBCSED010000001.1"/>
</dbReference>
<keyword evidence="4" id="KW-1185">Reference proteome</keyword>
<feature type="compositionally biased region" description="Basic and acidic residues" evidence="1">
    <location>
        <begin position="62"/>
        <end position="83"/>
    </location>
</feature>
<proteinExistence type="predicted"/>
<dbReference type="Pfam" id="PF10697">
    <property type="entry name" value="DUF2502"/>
    <property type="match status" value="1"/>
</dbReference>
<sequence length="148" mass="16672">MKKSLLLLCCALALPVIAQANVSIDLNVPGVSLHLGDQDQRGYYWDGYDWRPPQWWHDHQGHHYGERNEHGMYWHGNRWDAKPPQRSHGNPGHNTPRPPQQPHNQGRPNGNDHHDNNGHQGGGKDQQGGHNDHQGNGQPIPPNGHQGH</sequence>
<gene>
    <name evidence="3" type="ORF">IV431_06350</name>
</gene>
<dbReference type="InterPro" id="IPR019638">
    <property type="entry name" value="DUF2502"/>
</dbReference>